<gene>
    <name evidence="2" type="ORF">ERUC_LOCUS11109</name>
</gene>
<feature type="compositionally biased region" description="Basic and acidic residues" evidence="1">
    <location>
        <begin position="140"/>
        <end position="154"/>
    </location>
</feature>
<dbReference type="AlphaFoldDB" id="A0ABC8JGY3"/>
<keyword evidence="3" id="KW-1185">Reference proteome</keyword>
<evidence type="ECO:0000313" key="3">
    <source>
        <dbReference type="Proteomes" id="UP001642260"/>
    </source>
</evidence>
<protein>
    <submittedName>
        <fullName evidence="2">Uncharacterized protein</fullName>
    </submittedName>
</protein>
<name>A0ABC8JGY3_ERUVS</name>
<evidence type="ECO:0000313" key="2">
    <source>
        <dbReference type="EMBL" id="CAH8327537.1"/>
    </source>
</evidence>
<dbReference type="EMBL" id="CAKOAT010108376">
    <property type="protein sequence ID" value="CAH8327537.1"/>
    <property type="molecule type" value="Genomic_DNA"/>
</dbReference>
<dbReference type="Proteomes" id="UP001642260">
    <property type="component" value="Unassembled WGS sequence"/>
</dbReference>
<evidence type="ECO:0000256" key="1">
    <source>
        <dbReference type="SAM" id="MobiDB-lite"/>
    </source>
</evidence>
<proteinExistence type="predicted"/>
<reference evidence="2 3" key="1">
    <citation type="submission" date="2022-03" db="EMBL/GenBank/DDBJ databases">
        <authorList>
            <person name="Macdonald S."/>
            <person name="Ahmed S."/>
            <person name="Newling K."/>
        </authorList>
    </citation>
    <scope>NUCLEOTIDE SEQUENCE [LARGE SCALE GENOMIC DNA]</scope>
</reference>
<feature type="compositionally biased region" description="Polar residues" evidence="1">
    <location>
        <begin position="21"/>
        <end position="37"/>
    </location>
</feature>
<sequence length="195" mass="21562">MVWREKSQSQLQPTGLLPETEINSSSHLSPRQQTTPVRSIERNLAECDFPHLPRIPTMSEVIQDLVDVSIRYTNCADPVESEARRQRVLQTNAEGIMEETTAEIIAAATTARHAAVCSLSANLPTPLLLIGPNIDCETADLPKRRGRPPREKKQTAKPKILPGTASRKRNLNLATPSPGKSAWSPGMRDISLYLH</sequence>
<organism evidence="2 3">
    <name type="scientific">Eruca vesicaria subsp. sativa</name>
    <name type="common">Garden rocket</name>
    <name type="synonym">Eruca sativa</name>
    <dbReference type="NCBI Taxonomy" id="29727"/>
    <lineage>
        <taxon>Eukaryota</taxon>
        <taxon>Viridiplantae</taxon>
        <taxon>Streptophyta</taxon>
        <taxon>Embryophyta</taxon>
        <taxon>Tracheophyta</taxon>
        <taxon>Spermatophyta</taxon>
        <taxon>Magnoliopsida</taxon>
        <taxon>eudicotyledons</taxon>
        <taxon>Gunneridae</taxon>
        <taxon>Pentapetalae</taxon>
        <taxon>rosids</taxon>
        <taxon>malvids</taxon>
        <taxon>Brassicales</taxon>
        <taxon>Brassicaceae</taxon>
        <taxon>Brassiceae</taxon>
        <taxon>Eruca</taxon>
    </lineage>
</organism>
<accession>A0ABC8JGY3</accession>
<comment type="caution">
    <text evidence="2">The sequence shown here is derived from an EMBL/GenBank/DDBJ whole genome shotgun (WGS) entry which is preliminary data.</text>
</comment>
<feature type="region of interest" description="Disordered" evidence="1">
    <location>
        <begin position="139"/>
        <end position="182"/>
    </location>
</feature>
<feature type="region of interest" description="Disordered" evidence="1">
    <location>
        <begin position="1"/>
        <end position="37"/>
    </location>
</feature>